<reference evidence="2 3" key="1">
    <citation type="submission" date="2023-04" db="EMBL/GenBank/DDBJ databases">
        <title>Streptomyces chengmaiensis sp. nov. isolated from the stem of mangrove plant in Hainan.</title>
        <authorList>
            <person name="Huang X."/>
            <person name="Zhou S."/>
            <person name="Chu X."/>
            <person name="Xie Y."/>
            <person name="Lin Y."/>
        </authorList>
    </citation>
    <scope>NUCLEOTIDE SEQUENCE [LARGE SCALE GENOMIC DNA]</scope>
    <source>
        <strain evidence="2 3">HNM0663</strain>
    </source>
</reference>
<name>A0ABT6HXF7_9ACTN</name>
<organism evidence="2 3">
    <name type="scientific">Streptomyces chengmaiensis</name>
    <dbReference type="NCBI Taxonomy" id="3040919"/>
    <lineage>
        <taxon>Bacteria</taxon>
        <taxon>Bacillati</taxon>
        <taxon>Actinomycetota</taxon>
        <taxon>Actinomycetes</taxon>
        <taxon>Kitasatosporales</taxon>
        <taxon>Streptomycetaceae</taxon>
        <taxon>Streptomyces</taxon>
    </lineage>
</organism>
<accession>A0ABT6HXF7</accession>
<dbReference type="RefSeq" id="WP_279932640.1">
    <property type="nucleotide sequence ID" value="NZ_JARWBG010000065.1"/>
</dbReference>
<feature type="region of interest" description="Disordered" evidence="1">
    <location>
        <begin position="133"/>
        <end position="238"/>
    </location>
</feature>
<gene>
    <name evidence="2" type="ORF">QCN29_32415</name>
</gene>
<feature type="compositionally biased region" description="Polar residues" evidence="1">
    <location>
        <begin position="174"/>
        <end position="185"/>
    </location>
</feature>
<proteinExistence type="predicted"/>
<evidence type="ECO:0000256" key="1">
    <source>
        <dbReference type="SAM" id="MobiDB-lite"/>
    </source>
</evidence>
<comment type="caution">
    <text evidence="2">The sequence shown here is derived from an EMBL/GenBank/DDBJ whole genome shotgun (WGS) entry which is preliminary data.</text>
</comment>
<evidence type="ECO:0000313" key="3">
    <source>
        <dbReference type="Proteomes" id="UP001223144"/>
    </source>
</evidence>
<dbReference type="EMBL" id="JARWBG010000065">
    <property type="protein sequence ID" value="MDH2393388.1"/>
    <property type="molecule type" value="Genomic_DNA"/>
</dbReference>
<dbReference type="Proteomes" id="UP001223144">
    <property type="component" value="Unassembled WGS sequence"/>
</dbReference>
<evidence type="ECO:0000313" key="2">
    <source>
        <dbReference type="EMBL" id="MDH2393388.1"/>
    </source>
</evidence>
<protein>
    <submittedName>
        <fullName evidence="2">Uncharacterized protein</fullName>
    </submittedName>
</protein>
<keyword evidence="3" id="KW-1185">Reference proteome</keyword>
<sequence>MTRPSVPRPTNARAVDENGVVVRGAEPAPATTVMRGMVYGSGLTHALDYVVLLHTLFRLEENQSFTPKDIWRDLQAEGVRSAKNANELVGRDAVYESFNRLIEAKFVRRVTVGGAPGRFGKVHYELYRQPAYNPDFAPPKEPWEPQEDPNFPRVSEPLPGTPDADKADGKTAGHTASRNAGTGNAVSGVPGSGRRCIPAGRTASGVPGSGDALPPTPPQGGGGTSSSKKHAPAAQGGQEDVVRLATDEQVQAATEFLMELKRPWAVGRKQAKDLGTELAEALLETGWELDHSLALWLCRTEDGKKAPDNHKAVLRHRVEQLERRSSILPAAGASGTGATIPSARPAIPDWCGECNRGERPRTLMERLIDVGDDDQQRCPKCHPAVAGRAQPSEENT</sequence>